<gene>
    <name evidence="1" type="primary">Nfu_g_1_020893</name>
</gene>
<proteinExistence type="predicted"/>
<feature type="non-terminal residue" evidence="1">
    <location>
        <position position="1"/>
    </location>
</feature>
<organism evidence="1">
    <name type="scientific">Iconisemion striatum</name>
    <dbReference type="NCBI Taxonomy" id="60296"/>
    <lineage>
        <taxon>Eukaryota</taxon>
        <taxon>Metazoa</taxon>
        <taxon>Chordata</taxon>
        <taxon>Craniata</taxon>
        <taxon>Vertebrata</taxon>
        <taxon>Euteleostomi</taxon>
        <taxon>Actinopterygii</taxon>
        <taxon>Neopterygii</taxon>
        <taxon>Teleostei</taxon>
        <taxon>Neoteleostei</taxon>
        <taxon>Acanthomorphata</taxon>
        <taxon>Ovalentaria</taxon>
        <taxon>Atherinomorphae</taxon>
        <taxon>Cyprinodontiformes</taxon>
        <taxon>Nothobranchiidae</taxon>
        <taxon>Iconisemion</taxon>
    </lineage>
</organism>
<dbReference type="EMBL" id="HADW01011740">
    <property type="protein sequence ID" value="SBP13140.1"/>
    <property type="molecule type" value="Transcribed_RNA"/>
</dbReference>
<dbReference type="AlphaFoldDB" id="A0A1A7X5E8"/>
<protein>
    <submittedName>
        <fullName evidence="1">Uncharacterized protein</fullName>
    </submittedName>
</protein>
<reference evidence="1" key="1">
    <citation type="submission" date="2016-05" db="EMBL/GenBank/DDBJ databases">
        <authorList>
            <person name="Lavstsen T."/>
            <person name="Jespersen J.S."/>
        </authorList>
    </citation>
    <scope>NUCLEOTIDE SEQUENCE</scope>
    <source>
        <tissue evidence="1">Brain</tissue>
    </source>
</reference>
<name>A0A1A7X5E8_9TELE</name>
<accession>A0A1A7X5E8</accession>
<evidence type="ECO:0000313" key="1">
    <source>
        <dbReference type="EMBL" id="SBP13140.1"/>
    </source>
</evidence>
<sequence>DSVGYKYHGEHYRYCDPEKIQLTKKSGSAEPMVHGISPILQEKDGSMYSK</sequence>
<reference evidence="1" key="2">
    <citation type="submission" date="2016-06" db="EMBL/GenBank/DDBJ databases">
        <title>The genome of a short-lived fish provides insights into sex chromosome evolution and the genetic control of aging.</title>
        <authorList>
            <person name="Reichwald K."/>
            <person name="Felder M."/>
            <person name="Petzold A."/>
            <person name="Koch P."/>
            <person name="Groth M."/>
            <person name="Platzer M."/>
        </authorList>
    </citation>
    <scope>NUCLEOTIDE SEQUENCE</scope>
    <source>
        <tissue evidence="1">Brain</tissue>
    </source>
</reference>
<feature type="non-terminal residue" evidence="1">
    <location>
        <position position="50"/>
    </location>
</feature>